<keyword evidence="7 19" id="KW-0347">Helicase</keyword>
<dbReference type="OrthoDB" id="9803913at2"/>
<dbReference type="EC" id="3.1.-.-" evidence="15"/>
<evidence type="ECO:0000256" key="12">
    <source>
        <dbReference type="ARBA" id="ARBA00023125"/>
    </source>
</evidence>
<dbReference type="InterPro" id="IPR001650">
    <property type="entry name" value="Helicase_C-like"/>
</dbReference>
<dbReference type="SUPFAM" id="SSF52540">
    <property type="entry name" value="P-loop containing nucleoside triphosphate hydrolases"/>
    <property type="match status" value="1"/>
</dbReference>
<dbReference type="InParanoid" id="E8N555"/>
<dbReference type="KEGG" id="atm:ANT_15410"/>
<dbReference type="Pfam" id="PF00929">
    <property type="entry name" value="RNase_T"/>
    <property type="match status" value="1"/>
</dbReference>
<feature type="domain" description="Helicase C-terminal" evidence="18">
    <location>
        <begin position="748"/>
        <end position="919"/>
    </location>
</feature>
<dbReference type="Gene3D" id="3.40.50.300">
    <property type="entry name" value="P-loop containing nucleotide triphosphate hydrolases"/>
    <property type="match status" value="2"/>
</dbReference>
<evidence type="ECO:0000313" key="20">
    <source>
        <dbReference type="Proteomes" id="UP000008922"/>
    </source>
</evidence>
<proteinExistence type="inferred from homology"/>
<evidence type="ECO:0000256" key="2">
    <source>
        <dbReference type="ARBA" id="ARBA00022722"/>
    </source>
</evidence>
<evidence type="ECO:0000256" key="10">
    <source>
        <dbReference type="ARBA" id="ARBA00023004"/>
    </source>
</evidence>
<dbReference type="GO" id="GO:0003678">
    <property type="term" value="F:DNA helicase activity"/>
    <property type="evidence" value="ECO:0007669"/>
    <property type="project" value="InterPro"/>
</dbReference>
<keyword evidence="8 15" id="KW-0269">Exonuclease</keyword>
<dbReference type="SMART" id="SM00491">
    <property type="entry name" value="HELICc2"/>
    <property type="match status" value="1"/>
</dbReference>
<keyword evidence="6 15" id="KW-0378">Hydrolase</keyword>
<evidence type="ECO:0000256" key="4">
    <source>
        <dbReference type="ARBA" id="ARBA00022741"/>
    </source>
</evidence>
<dbReference type="Gene3D" id="3.30.420.10">
    <property type="entry name" value="Ribonuclease H-like superfamily/Ribonuclease H"/>
    <property type="match status" value="1"/>
</dbReference>
<dbReference type="GO" id="GO:0046872">
    <property type="term" value="F:metal ion binding"/>
    <property type="evidence" value="ECO:0007669"/>
    <property type="project" value="UniProtKB-KW"/>
</dbReference>
<dbReference type="SMART" id="SM00487">
    <property type="entry name" value="DEXDc"/>
    <property type="match status" value="1"/>
</dbReference>
<dbReference type="InterPro" id="IPR010614">
    <property type="entry name" value="RAD3-like_helicase_DEAD"/>
</dbReference>
<dbReference type="HOGENOM" id="CLU_012117_1_0_0"/>
<dbReference type="PANTHER" id="PTHR11472">
    <property type="entry name" value="DNA REPAIR DEAD HELICASE RAD3/XP-D SUBFAMILY MEMBER"/>
    <property type="match status" value="1"/>
</dbReference>
<dbReference type="InterPro" id="IPR014001">
    <property type="entry name" value="Helicase_ATP-bd"/>
</dbReference>
<dbReference type="AlphaFoldDB" id="E8N555"/>
<evidence type="ECO:0000256" key="8">
    <source>
        <dbReference type="ARBA" id="ARBA00022839"/>
    </source>
</evidence>
<evidence type="ECO:0000259" key="17">
    <source>
        <dbReference type="PROSITE" id="PS51193"/>
    </source>
</evidence>
<dbReference type="GO" id="GO:0008408">
    <property type="term" value="F:3'-5' exonuclease activity"/>
    <property type="evidence" value="ECO:0007669"/>
    <property type="project" value="UniProtKB-UniRule"/>
</dbReference>
<dbReference type="STRING" id="926569.ANT_15410"/>
<dbReference type="HAMAP" id="MF_02206">
    <property type="entry name" value="DinG_exonucl"/>
    <property type="match status" value="1"/>
</dbReference>
<evidence type="ECO:0000256" key="5">
    <source>
        <dbReference type="ARBA" id="ARBA00022763"/>
    </source>
</evidence>
<dbReference type="GO" id="GO:0006281">
    <property type="term" value="P:DNA repair"/>
    <property type="evidence" value="ECO:0007669"/>
    <property type="project" value="UniProtKB-KW"/>
</dbReference>
<dbReference type="GO" id="GO:0006260">
    <property type="term" value="P:DNA replication"/>
    <property type="evidence" value="ECO:0007669"/>
    <property type="project" value="InterPro"/>
</dbReference>
<evidence type="ECO:0000256" key="14">
    <source>
        <dbReference type="ARBA" id="ARBA00023235"/>
    </source>
</evidence>
<comment type="similarity">
    <text evidence="15">Belongs to the helicase family. DinG subfamily. Type 2 sub-subfamily.</text>
</comment>
<keyword evidence="13" id="KW-0234">DNA repair</keyword>
<feature type="domain" description="Helicase ATP-binding" evidence="17">
    <location>
        <begin position="250"/>
        <end position="527"/>
    </location>
</feature>
<protein>
    <recommendedName>
        <fullName evidence="15">3'-5' exonuclease DinG</fullName>
        <ecNumber evidence="15">3.1.-.-</ecNumber>
    </recommendedName>
</protein>
<keyword evidence="2 15" id="KW-0540">Nuclease</keyword>
<dbReference type="GO" id="GO:0016818">
    <property type="term" value="F:hydrolase activity, acting on acid anhydrides, in phosphorus-containing anhydrides"/>
    <property type="evidence" value="ECO:0007669"/>
    <property type="project" value="InterPro"/>
</dbReference>
<dbReference type="SUPFAM" id="SSF53098">
    <property type="entry name" value="Ribonuclease H-like"/>
    <property type="match status" value="1"/>
</dbReference>
<dbReference type="PROSITE" id="PS51193">
    <property type="entry name" value="HELICASE_ATP_BIND_2"/>
    <property type="match status" value="1"/>
</dbReference>
<dbReference type="SMART" id="SM00479">
    <property type="entry name" value="EXOIII"/>
    <property type="match status" value="1"/>
</dbReference>
<keyword evidence="3" id="KW-0479">Metal-binding</keyword>
<dbReference type="eggNOG" id="COG1199">
    <property type="taxonomic scope" value="Bacteria"/>
</dbReference>
<dbReference type="PANTHER" id="PTHR11472:SF34">
    <property type="entry name" value="REGULATOR OF TELOMERE ELONGATION HELICASE 1"/>
    <property type="match status" value="1"/>
</dbReference>
<evidence type="ECO:0000259" key="18">
    <source>
        <dbReference type="PROSITE" id="PS51194"/>
    </source>
</evidence>
<dbReference type="InterPro" id="IPR006555">
    <property type="entry name" value="ATP-dep_Helicase_C"/>
</dbReference>
<dbReference type="CDD" id="cd06127">
    <property type="entry name" value="DEDDh"/>
    <property type="match status" value="1"/>
</dbReference>
<evidence type="ECO:0000256" key="11">
    <source>
        <dbReference type="ARBA" id="ARBA00023014"/>
    </source>
</evidence>
<dbReference type="GO" id="GO:0005524">
    <property type="term" value="F:ATP binding"/>
    <property type="evidence" value="ECO:0007669"/>
    <property type="project" value="UniProtKB-UniRule"/>
</dbReference>
<accession>E8N555</accession>
<comment type="function">
    <text evidence="15">3'-5' exonuclease.</text>
</comment>
<keyword evidence="1" id="KW-0004">4Fe-4S</keyword>
<dbReference type="InterPro" id="IPR014013">
    <property type="entry name" value="Helic_SF1/SF2_ATP-bd_DinG/Rad3"/>
</dbReference>
<feature type="binding site" evidence="15">
    <location>
        <begin position="285"/>
        <end position="292"/>
    </location>
    <ligand>
        <name>ATP</name>
        <dbReference type="ChEBI" id="CHEBI:30616"/>
    </ligand>
</feature>
<dbReference type="GO" id="GO:0003677">
    <property type="term" value="F:DNA binding"/>
    <property type="evidence" value="ECO:0007669"/>
    <property type="project" value="UniProtKB-KW"/>
</dbReference>
<dbReference type="NCBIfam" id="TIGR00573">
    <property type="entry name" value="dnaq"/>
    <property type="match status" value="1"/>
</dbReference>
<feature type="short sequence motif" description="DEAH box" evidence="15">
    <location>
        <begin position="467"/>
        <end position="470"/>
    </location>
</feature>
<dbReference type="SMART" id="SM00488">
    <property type="entry name" value="DEXDc2"/>
    <property type="match status" value="1"/>
</dbReference>
<feature type="domain" description="Helicase ATP-binding" evidence="16">
    <location>
        <begin position="272"/>
        <end position="520"/>
    </location>
</feature>
<evidence type="ECO:0000313" key="19">
    <source>
        <dbReference type="EMBL" id="BAJ63569.1"/>
    </source>
</evidence>
<reference evidence="19 20" key="1">
    <citation type="submission" date="2010-12" db="EMBL/GenBank/DDBJ databases">
        <title>Whole genome sequence of Anaerolinea thermophila UNI-1.</title>
        <authorList>
            <person name="Narita-Yamada S."/>
            <person name="Kishi E."/>
            <person name="Watanabe Y."/>
            <person name="Takasaki K."/>
            <person name="Ankai A."/>
            <person name="Oguchi A."/>
            <person name="Fukui S."/>
            <person name="Takahashi M."/>
            <person name="Yashiro I."/>
            <person name="Hosoyama A."/>
            <person name="Sekiguchi Y."/>
            <person name="Hanada S."/>
            <person name="Fujita N."/>
        </authorList>
    </citation>
    <scope>NUCLEOTIDE SEQUENCE [LARGE SCALE GENOMIC DNA]</scope>
    <source>
        <strain evidence="20">DSM 14523 / JCM 11388 / NBRC 100420 / UNI-1</strain>
    </source>
</reference>
<dbReference type="Pfam" id="PF06733">
    <property type="entry name" value="DEAD_2"/>
    <property type="match status" value="1"/>
</dbReference>
<dbReference type="InterPro" id="IPR006554">
    <property type="entry name" value="Helicase-like_DEXD_c2"/>
</dbReference>
<evidence type="ECO:0000256" key="1">
    <source>
        <dbReference type="ARBA" id="ARBA00022485"/>
    </source>
</evidence>
<dbReference type="Pfam" id="PF13307">
    <property type="entry name" value="Helicase_C_2"/>
    <property type="match status" value="1"/>
</dbReference>
<gene>
    <name evidence="15" type="primary">dinG</name>
    <name evidence="19" type="ordered locus">ANT_15410</name>
</gene>
<dbReference type="InterPro" id="IPR013520">
    <property type="entry name" value="Ribonucl_H"/>
</dbReference>
<dbReference type="GO" id="GO:0003887">
    <property type="term" value="F:DNA-directed DNA polymerase activity"/>
    <property type="evidence" value="ECO:0007669"/>
    <property type="project" value="InterPro"/>
</dbReference>
<dbReference type="InterPro" id="IPR027417">
    <property type="entry name" value="P-loop_NTPase"/>
</dbReference>
<name>E8N555_ANATU</name>
<keyword evidence="4 15" id="KW-0547">Nucleotide-binding</keyword>
<evidence type="ECO:0000256" key="9">
    <source>
        <dbReference type="ARBA" id="ARBA00022840"/>
    </source>
</evidence>
<keyword evidence="11" id="KW-0411">Iron-sulfur</keyword>
<keyword evidence="5" id="KW-0227">DNA damage</keyword>
<dbReference type="PROSITE" id="PS51192">
    <property type="entry name" value="HELICASE_ATP_BIND_1"/>
    <property type="match status" value="1"/>
</dbReference>
<evidence type="ECO:0000256" key="7">
    <source>
        <dbReference type="ARBA" id="ARBA00022806"/>
    </source>
</evidence>
<keyword evidence="12" id="KW-0238">DNA-binding</keyword>
<keyword evidence="10" id="KW-0408">Iron</keyword>
<dbReference type="InterPro" id="IPR045028">
    <property type="entry name" value="DinG/Rad3-like"/>
</dbReference>
<evidence type="ECO:0000256" key="3">
    <source>
        <dbReference type="ARBA" id="ARBA00022723"/>
    </source>
</evidence>
<dbReference type="InterPro" id="IPR036397">
    <property type="entry name" value="RNaseH_sf"/>
</dbReference>
<dbReference type="PROSITE" id="PS51194">
    <property type="entry name" value="HELICASE_CTER"/>
    <property type="match status" value="1"/>
</dbReference>
<dbReference type="eggNOG" id="COG2176">
    <property type="taxonomic scope" value="Bacteria"/>
</dbReference>
<dbReference type="GO" id="GO:0051539">
    <property type="term" value="F:4 iron, 4 sulfur cluster binding"/>
    <property type="evidence" value="ECO:0007669"/>
    <property type="project" value="UniProtKB-KW"/>
</dbReference>
<dbReference type="InterPro" id="IPR006054">
    <property type="entry name" value="DnaQ"/>
</dbReference>
<dbReference type="InterPro" id="IPR012337">
    <property type="entry name" value="RNaseH-like_sf"/>
</dbReference>
<dbReference type="InterPro" id="IPR006310">
    <property type="entry name" value="DinG"/>
</dbReference>
<evidence type="ECO:0000256" key="13">
    <source>
        <dbReference type="ARBA" id="ARBA00023204"/>
    </source>
</evidence>
<dbReference type="Proteomes" id="UP000008922">
    <property type="component" value="Chromosome"/>
</dbReference>
<evidence type="ECO:0000256" key="6">
    <source>
        <dbReference type="ARBA" id="ARBA00022801"/>
    </source>
</evidence>
<sequence length="934" mass="104984">MPDMNMYVAIDIETTGLDPEKDCIIEIGAVRFSNRRVEAEWSSLIKPTKNIPSFITQLTGITNDMVRKAPTIQDVIGDLAHFVGNCPIVGHNIRFDLSFLQKQHILWNNHVIDTYELASVLLPTASRYNLGVLAQSLGILLPATHRALDDARVTHALFIALLEKASELPVDLLNEIVQLSEPLNWDAYIVFQDVLNRKSAFVPAKPSGRRQHQNLFEPLSEPIYPPTEVVERPVPLDPDEIAGLLEHHGPFAHYFEQYEYRQQQVEMLREVCQALSTPYHLMVEAGTGTGKSFAYLIPAAIFAYQNNTRVVISTNTITLQDQLLKKDIPDLCNALNIDLRAVVLKGRSNYLCPRKFEALRQRGPSTVDEMRVLAKVLVWLLSSQTGDRNELNLNGPTEREVWNRISAEDEGCKAEVCIARTGGGCPFYRARQAAQSAHLIVVNHALLLSDIATGNRLLPDYQYLIVDEAHHLEGATTNALSFRVTQSDILRLLKELGGTSTGLLGRIFAELRRLLRPSDMAVFSQSLERVTDLSFRMETFIKNFFHAIDEFLEDQRDGRPLGAYGQQTRIVDGVRTLPSWTNVEVEWDNCHETFALLLNLISEIYKNCTEFGEAMGEEIRDSMDALASIYRRLAETDLNIHSCISQPQQNTIYWIEIQQNGNSISINGAPLHIGPLMEQYIWHEKSSVILTSATLTANEGFDYIRNRLYADEANELALGSPFDYESSALLYIVNDIPEPSDANGYQRELERVLVRLAKATQGRMLVLFTSYAQLKKTSQVITPLLADQGILVYEQGEGASTHTLLATFREADKAVLLGTRAFWEGVDIPGEALSVLVITKLPFDVPSDPIIAARAETFEDPFNEYHLPEAILRFRQGFGRLIRTQSDRGIVVVLDKRILTKRYGRAFIESLPTCTLKVGGSEDLPGIARRWLNL</sequence>
<dbReference type="FunCoup" id="E8N555">
    <property type="interactions" value="181"/>
</dbReference>
<dbReference type="EMBL" id="AP012029">
    <property type="protein sequence ID" value="BAJ63569.1"/>
    <property type="molecule type" value="Genomic_DNA"/>
</dbReference>
<evidence type="ECO:0000256" key="15">
    <source>
        <dbReference type="HAMAP-Rule" id="MF_02206"/>
    </source>
</evidence>
<dbReference type="NCBIfam" id="TIGR01407">
    <property type="entry name" value="dinG_rel"/>
    <property type="match status" value="1"/>
</dbReference>
<keyword evidence="14" id="KW-0413">Isomerase</keyword>
<dbReference type="FunFam" id="3.30.420.10:FF:000045">
    <property type="entry name" value="3'-5' exonuclease DinG"/>
    <property type="match status" value="1"/>
</dbReference>
<keyword evidence="9 15" id="KW-0067">ATP-binding</keyword>
<keyword evidence="20" id="KW-1185">Reference proteome</keyword>
<organism evidence="19 20">
    <name type="scientific">Anaerolinea thermophila (strain DSM 14523 / JCM 11388 / NBRC 100420 / UNI-1)</name>
    <dbReference type="NCBI Taxonomy" id="926569"/>
    <lineage>
        <taxon>Bacteria</taxon>
        <taxon>Bacillati</taxon>
        <taxon>Chloroflexota</taxon>
        <taxon>Anaerolineae</taxon>
        <taxon>Anaerolineales</taxon>
        <taxon>Anaerolineaceae</taxon>
        <taxon>Anaerolinea</taxon>
    </lineage>
</organism>
<evidence type="ECO:0000259" key="16">
    <source>
        <dbReference type="PROSITE" id="PS51192"/>
    </source>
</evidence>